<dbReference type="AlphaFoldDB" id="A0A7G1G5G9"/>
<dbReference type="InterPro" id="IPR016035">
    <property type="entry name" value="Acyl_Trfase/lysoPLipase"/>
</dbReference>
<dbReference type="PIRSF" id="PIRSF000446">
    <property type="entry name" value="Mct"/>
    <property type="match status" value="1"/>
</dbReference>
<dbReference type="KEGG" id="ocy:OSSY52_06670"/>
<dbReference type="RefSeq" id="WP_190615611.1">
    <property type="nucleotide sequence ID" value="NZ_AP018712.1"/>
</dbReference>
<evidence type="ECO:0000259" key="6">
    <source>
        <dbReference type="SMART" id="SM00827"/>
    </source>
</evidence>
<evidence type="ECO:0000313" key="7">
    <source>
        <dbReference type="EMBL" id="BBE30526.1"/>
    </source>
</evidence>
<keyword evidence="1 4" id="KW-0808">Transferase</keyword>
<name>A0A7G1G5G9_9BACT</name>
<dbReference type="InParanoid" id="A0A7G1G5G9"/>
<dbReference type="GO" id="GO:0005829">
    <property type="term" value="C:cytosol"/>
    <property type="evidence" value="ECO:0007669"/>
    <property type="project" value="TreeGrafter"/>
</dbReference>
<dbReference type="InterPro" id="IPR014043">
    <property type="entry name" value="Acyl_transferase_dom"/>
</dbReference>
<protein>
    <recommendedName>
        <fullName evidence="4">Malonyl CoA-acyl carrier protein transacylase</fullName>
        <ecNumber evidence="4">2.3.1.39</ecNumber>
    </recommendedName>
</protein>
<dbReference type="Gene3D" id="3.40.366.10">
    <property type="entry name" value="Malonyl-Coenzyme A Acyl Carrier Protein, domain 2"/>
    <property type="match status" value="1"/>
</dbReference>
<feature type="active site" evidence="5">
    <location>
        <position position="196"/>
    </location>
</feature>
<evidence type="ECO:0000256" key="1">
    <source>
        <dbReference type="ARBA" id="ARBA00022679"/>
    </source>
</evidence>
<keyword evidence="2 4" id="KW-0012">Acyltransferase</keyword>
<dbReference type="SUPFAM" id="SSF52151">
    <property type="entry name" value="FabD/lysophospholipase-like"/>
    <property type="match status" value="1"/>
</dbReference>
<feature type="active site" evidence="5">
    <location>
        <position position="90"/>
    </location>
</feature>
<sequence>MKAFVFPGQGSQTLGMGSEILKENPEYKIYLKKANDTLEYDLESIIFGDDLEKLTLTQNAQPALLTIGYIYHRYLIEKKEILPDVVAGHSLGEWTALVASGVLNFEDAVRLVHLRGLYMSQACPPGQGTMAAILGMNPEKIKDLLRGFENVVPANFNSSVQTVISGETKEVLEAMTFLKENGAKKVVQLKVSGPFHSPLISNAAEKLQIEVDKVEFKTPSIPIVQNVTAKYENDPNIIKENIIKQITSPVRWVDSVINMNNNGVDKFIEAGPGKVLTGLIKRIVKGVELINI</sequence>
<dbReference type="GO" id="GO:0004314">
    <property type="term" value="F:[acyl-carrier-protein] S-malonyltransferase activity"/>
    <property type="evidence" value="ECO:0007669"/>
    <property type="project" value="UniProtKB-EC"/>
</dbReference>
<evidence type="ECO:0000256" key="3">
    <source>
        <dbReference type="ARBA" id="ARBA00048462"/>
    </source>
</evidence>
<evidence type="ECO:0000313" key="8">
    <source>
        <dbReference type="Proteomes" id="UP000516361"/>
    </source>
</evidence>
<evidence type="ECO:0000256" key="2">
    <source>
        <dbReference type="ARBA" id="ARBA00023315"/>
    </source>
</evidence>
<dbReference type="FunFam" id="3.30.70.250:FF:000001">
    <property type="entry name" value="Malonyl CoA-acyl carrier protein transacylase"/>
    <property type="match status" value="1"/>
</dbReference>
<comment type="catalytic activity">
    <reaction evidence="3 4">
        <text>holo-[ACP] + malonyl-CoA = malonyl-[ACP] + CoA</text>
        <dbReference type="Rhea" id="RHEA:41792"/>
        <dbReference type="Rhea" id="RHEA-COMP:9623"/>
        <dbReference type="Rhea" id="RHEA-COMP:9685"/>
        <dbReference type="ChEBI" id="CHEBI:57287"/>
        <dbReference type="ChEBI" id="CHEBI:57384"/>
        <dbReference type="ChEBI" id="CHEBI:64479"/>
        <dbReference type="ChEBI" id="CHEBI:78449"/>
        <dbReference type="EC" id="2.3.1.39"/>
    </reaction>
</comment>
<dbReference type="EC" id="2.3.1.39" evidence="4"/>
<dbReference type="PANTHER" id="PTHR42681">
    <property type="entry name" value="MALONYL-COA-ACYL CARRIER PROTEIN TRANSACYLASE, MITOCHONDRIAL"/>
    <property type="match status" value="1"/>
</dbReference>
<dbReference type="EMBL" id="AP018712">
    <property type="protein sequence ID" value="BBE30526.1"/>
    <property type="molecule type" value="Genomic_DNA"/>
</dbReference>
<dbReference type="NCBIfam" id="TIGR00128">
    <property type="entry name" value="fabD"/>
    <property type="match status" value="1"/>
</dbReference>
<reference evidence="7 8" key="1">
    <citation type="submission" date="2018-06" db="EMBL/GenBank/DDBJ databases">
        <title>Genome sequencing of Oceanotoga sp. sy52.</title>
        <authorList>
            <person name="Mori K."/>
        </authorList>
    </citation>
    <scope>NUCLEOTIDE SEQUENCE [LARGE SCALE GENOMIC DNA]</scope>
    <source>
        <strain evidence="8">sy52</strain>
    </source>
</reference>
<organism evidence="7 8">
    <name type="scientific">Tepiditoga spiralis</name>
    <dbReference type="NCBI Taxonomy" id="2108365"/>
    <lineage>
        <taxon>Bacteria</taxon>
        <taxon>Thermotogati</taxon>
        <taxon>Thermotogota</taxon>
        <taxon>Thermotogae</taxon>
        <taxon>Petrotogales</taxon>
        <taxon>Petrotogaceae</taxon>
        <taxon>Tepiditoga</taxon>
    </lineage>
</organism>
<feature type="domain" description="Malonyl-CoA:ACP transacylase (MAT)" evidence="6">
    <location>
        <begin position="5"/>
        <end position="292"/>
    </location>
</feature>
<dbReference type="InterPro" id="IPR050858">
    <property type="entry name" value="Mal-CoA-ACP_Trans/PKS_FabD"/>
</dbReference>
<dbReference type="InterPro" id="IPR001227">
    <property type="entry name" value="Ac_transferase_dom_sf"/>
</dbReference>
<keyword evidence="8" id="KW-1185">Reference proteome</keyword>
<dbReference type="PANTHER" id="PTHR42681:SF1">
    <property type="entry name" value="MALONYL-COA-ACYL CARRIER PROTEIN TRANSACYLASE, MITOCHONDRIAL"/>
    <property type="match status" value="1"/>
</dbReference>
<dbReference type="Gene3D" id="3.30.70.250">
    <property type="entry name" value="Malonyl-CoA ACP transacylase, ACP-binding"/>
    <property type="match status" value="1"/>
</dbReference>
<dbReference type="InterPro" id="IPR024925">
    <property type="entry name" value="Malonyl_CoA-ACP_transAc"/>
</dbReference>
<dbReference type="InterPro" id="IPR004410">
    <property type="entry name" value="Malonyl_CoA-ACP_transAc_FabD"/>
</dbReference>
<gene>
    <name evidence="7" type="ORF">OSSY52_06670</name>
</gene>
<dbReference type="Pfam" id="PF00698">
    <property type="entry name" value="Acyl_transf_1"/>
    <property type="match status" value="1"/>
</dbReference>
<dbReference type="FunCoup" id="A0A7G1G5G9">
    <property type="interactions" value="373"/>
</dbReference>
<comment type="similarity">
    <text evidence="4">Belongs to the fabD family.</text>
</comment>
<dbReference type="SMART" id="SM00827">
    <property type="entry name" value="PKS_AT"/>
    <property type="match status" value="1"/>
</dbReference>
<dbReference type="GO" id="GO:0006633">
    <property type="term" value="P:fatty acid biosynthetic process"/>
    <property type="evidence" value="ECO:0007669"/>
    <property type="project" value="TreeGrafter"/>
</dbReference>
<dbReference type="InterPro" id="IPR016036">
    <property type="entry name" value="Malonyl_transacylase_ACP-bd"/>
</dbReference>
<accession>A0A7G1G5G9</accession>
<evidence type="ECO:0000256" key="4">
    <source>
        <dbReference type="PIRNR" id="PIRNR000446"/>
    </source>
</evidence>
<proteinExistence type="inferred from homology"/>
<dbReference type="SUPFAM" id="SSF55048">
    <property type="entry name" value="Probable ACP-binding domain of malonyl-CoA ACP transacylase"/>
    <property type="match status" value="1"/>
</dbReference>
<dbReference type="Proteomes" id="UP000516361">
    <property type="component" value="Chromosome"/>
</dbReference>
<evidence type="ECO:0000256" key="5">
    <source>
        <dbReference type="PIRSR" id="PIRSR000446-1"/>
    </source>
</evidence>